<sequence>MKWKEYSVTVNMLVITLFSGMCFCEAHIRFGNSSITLLLPKEFKSIASVSKLKAIEHNCFLC</sequence>
<dbReference type="AlphaFoldDB" id="A0A804IP71"/>
<protein>
    <submittedName>
        <fullName evidence="2">Uncharacterized protein</fullName>
    </submittedName>
</protein>
<reference evidence="2" key="1">
    <citation type="submission" date="2021-05" db="UniProtKB">
        <authorList>
            <consortium name="EnsemblPlants"/>
        </authorList>
    </citation>
    <scope>IDENTIFICATION</scope>
    <source>
        <strain evidence="2">subsp. malaccensis</strain>
    </source>
</reference>
<dbReference type="EnsemblPlants" id="Ma04_t13070.1">
    <property type="protein sequence ID" value="Ma04_p13070.1"/>
    <property type="gene ID" value="Ma04_g13070"/>
</dbReference>
<organism evidence="2 3">
    <name type="scientific">Musa acuminata subsp. malaccensis</name>
    <name type="common">Wild banana</name>
    <name type="synonym">Musa malaccensis</name>
    <dbReference type="NCBI Taxonomy" id="214687"/>
    <lineage>
        <taxon>Eukaryota</taxon>
        <taxon>Viridiplantae</taxon>
        <taxon>Streptophyta</taxon>
        <taxon>Embryophyta</taxon>
        <taxon>Tracheophyta</taxon>
        <taxon>Spermatophyta</taxon>
        <taxon>Magnoliopsida</taxon>
        <taxon>Liliopsida</taxon>
        <taxon>Zingiberales</taxon>
        <taxon>Musaceae</taxon>
        <taxon>Musa</taxon>
    </lineage>
</organism>
<evidence type="ECO:0000313" key="3">
    <source>
        <dbReference type="Proteomes" id="UP000012960"/>
    </source>
</evidence>
<keyword evidence="3" id="KW-1185">Reference proteome</keyword>
<accession>A0A804IP71</accession>
<feature type="transmembrane region" description="Helical" evidence="1">
    <location>
        <begin position="6"/>
        <end position="24"/>
    </location>
</feature>
<evidence type="ECO:0000256" key="1">
    <source>
        <dbReference type="SAM" id="Phobius"/>
    </source>
</evidence>
<proteinExistence type="predicted"/>
<keyword evidence="1" id="KW-0812">Transmembrane</keyword>
<evidence type="ECO:0000313" key="2">
    <source>
        <dbReference type="EnsemblPlants" id="Ma04_p13070.1"/>
    </source>
</evidence>
<name>A0A804IP71_MUSAM</name>
<dbReference type="InParanoid" id="A0A804IP71"/>
<dbReference type="Proteomes" id="UP000012960">
    <property type="component" value="Unplaced"/>
</dbReference>
<keyword evidence="1" id="KW-0472">Membrane</keyword>
<keyword evidence="1" id="KW-1133">Transmembrane helix</keyword>
<dbReference type="Gramene" id="Ma04_t13070.1">
    <property type="protein sequence ID" value="Ma04_p13070.1"/>
    <property type="gene ID" value="Ma04_g13070"/>
</dbReference>